<dbReference type="InterPro" id="IPR052828">
    <property type="entry name" value="NELF-A_domain"/>
</dbReference>
<feature type="region of interest" description="Disordered" evidence="1">
    <location>
        <begin position="515"/>
        <end position="583"/>
    </location>
</feature>
<feature type="compositionally biased region" description="Basic and acidic residues" evidence="1">
    <location>
        <begin position="1"/>
        <end position="11"/>
    </location>
</feature>
<dbReference type="PANTHER" id="PTHR13328">
    <property type="entry name" value="NEGATIVE ELONGATION FACTOR A NELF-A"/>
    <property type="match status" value="1"/>
</dbReference>
<feature type="compositionally biased region" description="Polar residues" evidence="1">
    <location>
        <begin position="62"/>
        <end position="162"/>
    </location>
</feature>
<accession>A0ABN7SMR2</accession>
<dbReference type="EMBL" id="OU015566">
    <property type="protein sequence ID" value="CAG5101815.1"/>
    <property type="molecule type" value="Genomic_DNA"/>
</dbReference>
<evidence type="ECO:0000256" key="1">
    <source>
        <dbReference type="SAM" id="MobiDB-lite"/>
    </source>
</evidence>
<reference evidence="2 3" key="1">
    <citation type="submission" date="2021-04" db="EMBL/GenBank/DDBJ databases">
        <authorList>
            <person name="Bliznina A."/>
        </authorList>
    </citation>
    <scope>NUCLEOTIDE SEQUENCE [LARGE SCALE GENOMIC DNA]</scope>
</reference>
<protein>
    <submittedName>
        <fullName evidence="2">Oidioi.mRNA.OKI2018_I69.chr1.g12.t1.cds</fullName>
    </submittedName>
</protein>
<dbReference type="PANTHER" id="PTHR13328:SF4">
    <property type="entry name" value="NEGATIVE ELONGATION FACTOR A"/>
    <property type="match status" value="1"/>
</dbReference>
<organism evidence="2 3">
    <name type="scientific">Oikopleura dioica</name>
    <name type="common">Tunicate</name>
    <dbReference type="NCBI Taxonomy" id="34765"/>
    <lineage>
        <taxon>Eukaryota</taxon>
        <taxon>Metazoa</taxon>
        <taxon>Chordata</taxon>
        <taxon>Tunicata</taxon>
        <taxon>Appendicularia</taxon>
        <taxon>Copelata</taxon>
        <taxon>Oikopleuridae</taxon>
        <taxon>Oikopleura</taxon>
    </lineage>
</organism>
<name>A0ABN7SMR2_OIKDI</name>
<proteinExistence type="predicted"/>
<keyword evidence="3" id="KW-1185">Reference proteome</keyword>
<feature type="compositionally biased region" description="Basic residues" evidence="1">
    <location>
        <begin position="12"/>
        <end position="21"/>
    </location>
</feature>
<feature type="compositionally biased region" description="Basic residues" evidence="1">
    <location>
        <begin position="538"/>
        <end position="583"/>
    </location>
</feature>
<feature type="compositionally biased region" description="Low complexity" evidence="1">
    <location>
        <begin position="163"/>
        <end position="185"/>
    </location>
</feature>
<gene>
    <name evidence="2" type="ORF">OKIOD_LOCUS8777</name>
</gene>
<feature type="compositionally biased region" description="Polar residues" evidence="1">
    <location>
        <begin position="30"/>
        <end position="55"/>
    </location>
</feature>
<evidence type="ECO:0000313" key="2">
    <source>
        <dbReference type="EMBL" id="CAG5101815.1"/>
    </source>
</evidence>
<dbReference type="Proteomes" id="UP001158576">
    <property type="component" value="Chromosome 1"/>
</dbReference>
<feature type="region of interest" description="Disordered" evidence="1">
    <location>
        <begin position="1"/>
        <end position="205"/>
    </location>
</feature>
<evidence type="ECO:0000313" key="3">
    <source>
        <dbReference type="Proteomes" id="UP001158576"/>
    </source>
</evidence>
<sequence>MFCVLKDDPKGISKRGPRRTTRSSAPGVATQATAPGEATQQPSPSDVTELTQQPKASDAAEPTQQPQASDAAEATQQPQASDAAKATQQSQASDAAEATQQPQASDAAEATQQSQASDAAEATQQPTPSDAAELTQQPQASDAAEATQQPQASDAAEATQQPQASDAAEATQQSQASDAADVSQQPKAAAPKKGGTFGGQKRVPAHIQTQVDTRLAGEKFPDFSARFHDIVKVCLCFANTWLKCQNTAHRLTILHLTHDDYEKGKVTDKAYNRSILRYIGTFSSKQLGSWDRVLSAGVKMTVPHLPCFEPSCDARSDSVSLHTVSSGDETVVSADNNWLDIEMEEEPTEFSPGKGLILEIRKDRAPKDRHVHNWLPYHLISISYKDEHDETRIWTQSWKAFLKLNPEQGMNKDLRKGVEKLNNTIHTKSFLPWRRSLYIAQCHSYLLRKSRRAKRQNLKEELEGARGLSFGRWMSNAVVLSDAGEKIDEWNTRFEWEAAFAASIREFQADTLQKRSGLGSGSKYSVVIRSKRQGPGPCKKKGPSKTKRPAPSKTKRPGPSKTKRPGPSKTRRPGPATKKAKKS</sequence>